<evidence type="ECO:0008006" key="4">
    <source>
        <dbReference type="Google" id="ProtNLM"/>
    </source>
</evidence>
<dbReference type="AlphaFoldDB" id="A0A6D2KQI5"/>
<name>A0A6D2KQI5_9BRAS</name>
<evidence type="ECO:0000313" key="3">
    <source>
        <dbReference type="Proteomes" id="UP000467841"/>
    </source>
</evidence>
<organism evidence="2 3">
    <name type="scientific">Microthlaspi erraticum</name>
    <dbReference type="NCBI Taxonomy" id="1685480"/>
    <lineage>
        <taxon>Eukaryota</taxon>
        <taxon>Viridiplantae</taxon>
        <taxon>Streptophyta</taxon>
        <taxon>Embryophyta</taxon>
        <taxon>Tracheophyta</taxon>
        <taxon>Spermatophyta</taxon>
        <taxon>Magnoliopsida</taxon>
        <taxon>eudicotyledons</taxon>
        <taxon>Gunneridae</taxon>
        <taxon>Pentapetalae</taxon>
        <taxon>rosids</taxon>
        <taxon>malvids</taxon>
        <taxon>Brassicales</taxon>
        <taxon>Brassicaceae</taxon>
        <taxon>Coluteocarpeae</taxon>
        <taxon>Microthlaspi</taxon>
    </lineage>
</organism>
<feature type="compositionally biased region" description="Acidic residues" evidence="1">
    <location>
        <begin position="80"/>
        <end position="101"/>
    </location>
</feature>
<comment type="caution">
    <text evidence="2">The sequence shown here is derived from an EMBL/GenBank/DDBJ whole genome shotgun (WGS) entry which is preliminary data.</text>
</comment>
<reference evidence="2" key="1">
    <citation type="submission" date="2020-01" db="EMBL/GenBank/DDBJ databases">
        <authorList>
            <person name="Mishra B."/>
        </authorList>
    </citation>
    <scope>NUCLEOTIDE SEQUENCE [LARGE SCALE GENOMIC DNA]</scope>
</reference>
<accession>A0A6D2KQI5</accession>
<dbReference type="OrthoDB" id="1067852at2759"/>
<feature type="compositionally biased region" description="Polar residues" evidence="1">
    <location>
        <begin position="104"/>
        <end position="113"/>
    </location>
</feature>
<keyword evidence="3" id="KW-1185">Reference proteome</keyword>
<evidence type="ECO:0000313" key="2">
    <source>
        <dbReference type="EMBL" id="CAA7055571.1"/>
    </source>
</evidence>
<dbReference type="Proteomes" id="UP000467841">
    <property type="component" value="Unassembled WGS sequence"/>
</dbReference>
<feature type="region of interest" description="Disordered" evidence="1">
    <location>
        <begin position="80"/>
        <end position="120"/>
    </location>
</feature>
<dbReference type="EMBL" id="CACVBM020001607">
    <property type="protein sequence ID" value="CAA7055571.1"/>
    <property type="molecule type" value="Genomic_DNA"/>
</dbReference>
<sequence length="120" mass="13513">MLLDMLEYAHHHPLADHTNLLVASKDVPEQNTELFSVMQALKKRGYRVFFVVPDDLPESKLPSSDTASLIWRWTILFDGDEPLDNGSESEEDSDTDCEEESSSQVPQKRQNTKCCGGRGS</sequence>
<protein>
    <recommendedName>
        <fullName evidence="4">NYN domain-containing protein</fullName>
    </recommendedName>
</protein>
<gene>
    <name evidence="2" type="ORF">MERR_LOCUS42807</name>
</gene>
<proteinExistence type="predicted"/>
<evidence type="ECO:0000256" key="1">
    <source>
        <dbReference type="SAM" id="MobiDB-lite"/>
    </source>
</evidence>